<sequence>MNINSIYGNSATQNQIGENSIGKEIEKSTSIGQKDSEGINTKKSPYEVTLQSLEPNPNIYEEETKDSSPKEVTNKEESEEDKWKSNSERMTEEDYKALTEEGITLEEYTIEQLERALIRIKNQKVMKAEGLEQQKQKLDEQNIALKSLAGVHGVSKRIIEKLIEADLPITQANIERISKALDMAGAATALSDKEIHYIIKNGLEPTIENLYKAQYTGYYYQYQQISEATWNSLLPQVSEVISDAGMEINQESLNSAKWLINHKLPVTEDTLWACRDLNLIKGTNGEEEILNKIIAAFNKGAVPESANLSMTQAERIETVNNLFHTISDEALHLAVDTKENIDLINYKDLYEAQKKVEQSREQAEHKKVKEGEKKVQENSFTDSHFTTEGQSSYQGNIQSIDIKTITVRRQLEEIRLRLTVESGQRLIKNGIHLETDSLNKIIDGLREIENQYYRDLLQENDVTVNQSNIELIKDTYESLDQLKTMPSYILGSTLANRTVETVDGLLKAGIQCKQALDKVNETYEALMTSPRSDMGDSITKAFRNVDEILKDLNLETTADNQRAVRILGYNQIAITEENILEVKAYDQQVNHMMKNLHPAVTAQLIKDGINPLNTPIEQLDLQIRQVKQELGVTGGEEEKYSRFLWKLEKEQKITEEEKKSFIGIYRLLHAVEKTQGAAVGAVIKAGQEITMSNLLTAVRTMKKGGIEASIDDDFGTLEDVSFTGEKITDQINAGYQKNILQDIKEEIEPGKLASLGTSEDIMNMPIEVLQDKLRSSSWNDSINSSNEQEYWSEKVKNYRELIENSEEAIHLLKSNQLPVTIQNIQAATDLLSGEQSFYKQWMKITRDMNNDYTEGTLSLDSESLTESPEEPISIDTISDGLIRGMENHNTMIEQYSIIEQNVESIITQLYENPLITAKDIKTLQQISNGMVFLNNLAARESYEIPLAVGDKVTNVNVTILKNTEEAGKVDISVTSENLGKIAVSFSIKKEGLKGFITCDNQKGLDTLKSYEDTIKQSILQGDIEVKQMNFGIEGKTKSRYNSKLSAPFPQSDKLFAGKADTISESGEAKISTETLYKVAKTFLIQIRNIEMEVTKN</sequence>
<evidence type="ECO:0000256" key="1">
    <source>
        <dbReference type="SAM" id="Coils"/>
    </source>
</evidence>
<evidence type="ECO:0000256" key="2">
    <source>
        <dbReference type="SAM" id="MobiDB-lite"/>
    </source>
</evidence>
<accession>A0A1I5GBN4</accession>
<dbReference type="EMBL" id="FOWD01000018">
    <property type="protein sequence ID" value="SFO32971.1"/>
    <property type="molecule type" value="Genomic_DNA"/>
</dbReference>
<keyword evidence="4" id="KW-1185">Reference proteome</keyword>
<reference evidence="3 4" key="1">
    <citation type="submission" date="2016-10" db="EMBL/GenBank/DDBJ databases">
        <authorList>
            <person name="de Groot N.N."/>
        </authorList>
    </citation>
    <scope>NUCLEOTIDE SEQUENCE [LARGE SCALE GENOMIC DNA]</scope>
    <source>
        <strain evidence="3 4">DSM 1283</strain>
    </source>
</reference>
<organism evidence="3 4">
    <name type="scientific">Anaerocolumna aminovalerica</name>
    <dbReference type="NCBI Taxonomy" id="1527"/>
    <lineage>
        <taxon>Bacteria</taxon>
        <taxon>Bacillati</taxon>
        <taxon>Bacillota</taxon>
        <taxon>Clostridia</taxon>
        <taxon>Lachnospirales</taxon>
        <taxon>Lachnospiraceae</taxon>
        <taxon>Anaerocolumna</taxon>
    </lineage>
</organism>
<gene>
    <name evidence="3" type="ORF">SAMN04489757_11851</name>
</gene>
<name>A0A1I5GBN4_9FIRM</name>
<feature type="compositionally biased region" description="Polar residues" evidence="2">
    <location>
        <begin position="28"/>
        <end position="55"/>
    </location>
</feature>
<feature type="compositionally biased region" description="Basic and acidic residues" evidence="2">
    <location>
        <begin position="65"/>
        <end position="92"/>
    </location>
</feature>
<feature type="coiled-coil region" evidence="1">
    <location>
        <begin position="121"/>
        <end position="148"/>
    </location>
</feature>
<dbReference type="InterPro" id="IPR046207">
    <property type="entry name" value="DUF6240"/>
</dbReference>
<dbReference type="STRING" id="1527.SAMN04489757_11851"/>
<dbReference type="OrthoDB" id="9759262at2"/>
<dbReference type="Pfam" id="PF19753">
    <property type="entry name" value="DUF6240"/>
    <property type="match status" value="2"/>
</dbReference>
<keyword evidence="1" id="KW-0175">Coiled coil</keyword>
<proteinExistence type="predicted"/>
<feature type="region of interest" description="Disordered" evidence="2">
    <location>
        <begin position="357"/>
        <end position="377"/>
    </location>
</feature>
<feature type="compositionally biased region" description="Basic and acidic residues" evidence="2">
    <location>
        <begin position="357"/>
        <end position="376"/>
    </location>
</feature>
<evidence type="ECO:0000313" key="4">
    <source>
        <dbReference type="Proteomes" id="UP000198806"/>
    </source>
</evidence>
<evidence type="ECO:0000313" key="3">
    <source>
        <dbReference type="EMBL" id="SFO32971.1"/>
    </source>
</evidence>
<dbReference type="RefSeq" id="WP_091687012.1">
    <property type="nucleotide sequence ID" value="NZ_BAABFM010000023.1"/>
</dbReference>
<dbReference type="AlphaFoldDB" id="A0A1I5GBN4"/>
<dbReference type="Proteomes" id="UP000198806">
    <property type="component" value="Unassembled WGS sequence"/>
</dbReference>
<feature type="region of interest" description="Disordered" evidence="2">
    <location>
        <begin position="1"/>
        <end position="92"/>
    </location>
</feature>
<feature type="compositionally biased region" description="Polar residues" evidence="2">
    <location>
        <begin position="1"/>
        <end position="18"/>
    </location>
</feature>
<protein>
    <submittedName>
        <fullName evidence="3">Uncharacterized protein</fullName>
    </submittedName>
</protein>